<accession>A0ABP0JK46</accession>
<evidence type="ECO:0000313" key="3">
    <source>
        <dbReference type="EMBL" id="CAK9014484.1"/>
    </source>
</evidence>
<feature type="compositionally biased region" description="Acidic residues" evidence="1">
    <location>
        <begin position="443"/>
        <end position="453"/>
    </location>
</feature>
<gene>
    <name evidence="3" type="ORF">CCMP2556_LOCUS11710</name>
    <name evidence="2" type="ORF">CCMP2556_LOCUS9670</name>
</gene>
<keyword evidence="4" id="KW-1185">Reference proteome</keyword>
<feature type="region of interest" description="Disordered" evidence="1">
    <location>
        <begin position="515"/>
        <end position="542"/>
    </location>
</feature>
<evidence type="ECO:0000313" key="2">
    <source>
        <dbReference type="EMBL" id="CAK9009457.1"/>
    </source>
</evidence>
<dbReference type="EMBL" id="CAXAMN010004447">
    <property type="protein sequence ID" value="CAK9009457.1"/>
    <property type="molecule type" value="Genomic_DNA"/>
</dbReference>
<feature type="region of interest" description="Disordered" evidence="1">
    <location>
        <begin position="474"/>
        <end position="497"/>
    </location>
</feature>
<feature type="region of interest" description="Disordered" evidence="1">
    <location>
        <begin position="364"/>
        <end position="453"/>
    </location>
</feature>
<feature type="compositionally biased region" description="Acidic residues" evidence="1">
    <location>
        <begin position="410"/>
        <end position="436"/>
    </location>
</feature>
<organism evidence="3 4">
    <name type="scientific">Durusdinium trenchii</name>
    <dbReference type="NCBI Taxonomy" id="1381693"/>
    <lineage>
        <taxon>Eukaryota</taxon>
        <taxon>Sar</taxon>
        <taxon>Alveolata</taxon>
        <taxon>Dinophyceae</taxon>
        <taxon>Suessiales</taxon>
        <taxon>Symbiodiniaceae</taxon>
        <taxon>Durusdinium</taxon>
    </lineage>
</organism>
<comment type="caution">
    <text evidence="3">The sequence shown here is derived from an EMBL/GenBank/DDBJ whole genome shotgun (WGS) entry which is preliminary data.</text>
</comment>
<evidence type="ECO:0000256" key="1">
    <source>
        <dbReference type="SAM" id="MobiDB-lite"/>
    </source>
</evidence>
<reference evidence="3 4" key="1">
    <citation type="submission" date="2024-02" db="EMBL/GenBank/DDBJ databases">
        <authorList>
            <person name="Chen Y."/>
            <person name="Shah S."/>
            <person name="Dougan E. K."/>
            <person name="Thang M."/>
            <person name="Chan C."/>
        </authorList>
    </citation>
    <scope>NUCLEOTIDE SEQUENCE [LARGE SCALE GENOMIC DNA]</scope>
</reference>
<evidence type="ECO:0000313" key="4">
    <source>
        <dbReference type="Proteomes" id="UP001642484"/>
    </source>
</evidence>
<name>A0ABP0JK46_9DINO</name>
<protein>
    <submittedName>
        <fullName evidence="3">Uncharacterized protein</fullName>
    </submittedName>
</protein>
<proteinExistence type="predicted"/>
<sequence>MPLRRDAALLEDQPLLDRAAGAAGMAWRPSLGSPPRSETSLEPVAFHADLTEDDCWRCAACRSWSYAWCDQRQSWRCMDCGSMTFSLQSQPVHLGHRAGTLEPDPTGQVRAEPNTTYHTDLPEYPTHMFQDYLMYMFLEFPKYQLAHLPVVLTDHKGTPGGSTSSPSTWNTLKGPTHGVRYRGGQPPQPPGWHYDKNDLAAFRKWKKRIEMWALQVVNYVPKREAGILLFNSLKGELEEELEDAPLEKIFDVDGVTFIMDTIQKAVETRSVHLKRQLLNTYEHIYRAPQETMRSFVNRYARTERALGTVGIKVTDMYDAEARGARMLERAKLSQEHQRQILIGTGQSLEFDNIKDVMLFQWPEHKPLPPPLHQPGGKGFRGGAPPPAGGKGKSKGKGTPPPRQTFVTEANETDLTMEEPDMDPDPEEPPAEEDADNEVTSQADQEELEWDEDDPEVAQILTVTARKLAGVLQARKYGSSSTSTSMPKRSISDRKKMTHCSACGAQGHWAGDAECAVSAKGKSSGKGTKRRQGPWQDRQGRQD</sequence>
<dbReference type="EMBL" id="CAXAMN010005558">
    <property type="protein sequence ID" value="CAK9014484.1"/>
    <property type="molecule type" value="Genomic_DNA"/>
</dbReference>
<dbReference type="Proteomes" id="UP001642484">
    <property type="component" value="Unassembled WGS sequence"/>
</dbReference>